<protein>
    <recommendedName>
        <fullName evidence="1">Protein kinase domain-containing protein</fullName>
    </recommendedName>
</protein>
<dbReference type="Gene3D" id="1.10.510.10">
    <property type="entry name" value="Transferase(Phosphotransferase) domain 1"/>
    <property type="match status" value="1"/>
</dbReference>
<evidence type="ECO:0000259" key="1">
    <source>
        <dbReference type="PROSITE" id="PS50011"/>
    </source>
</evidence>
<organism evidence="2 3">
    <name type="scientific">Ophiobolus disseminans</name>
    <dbReference type="NCBI Taxonomy" id="1469910"/>
    <lineage>
        <taxon>Eukaryota</taxon>
        <taxon>Fungi</taxon>
        <taxon>Dikarya</taxon>
        <taxon>Ascomycota</taxon>
        <taxon>Pezizomycotina</taxon>
        <taxon>Dothideomycetes</taxon>
        <taxon>Pleosporomycetidae</taxon>
        <taxon>Pleosporales</taxon>
        <taxon>Pleosporineae</taxon>
        <taxon>Phaeosphaeriaceae</taxon>
        <taxon>Ophiobolus</taxon>
    </lineage>
</organism>
<dbReference type="GO" id="GO:0005524">
    <property type="term" value="F:ATP binding"/>
    <property type="evidence" value="ECO:0007669"/>
    <property type="project" value="InterPro"/>
</dbReference>
<dbReference type="Proteomes" id="UP000799424">
    <property type="component" value="Unassembled WGS sequence"/>
</dbReference>
<reference evidence="2" key="1">
    <citation type="journal article" date="2020" name="Stud. Mycol.">
        <title>101 Dothideomycetes genomes: a test case for predicting lifestyles and emergence of pathogens.</title>
        <authorList>
            <person name="Haridas S."/>
            <person name="Albert R."/>
            <person name="Binder M."/>
            <person name="Bloem J."/>
            <person name="Labutti K."/>
            <person name="Salamov A."/>
            <person name="Andreopoulos B."/>
            <person name="Baker S."/>
            <person name="Barry K."/>
            <person name="Bills G."/>
            <person name="Bluhm B."/>
            <person name="Cannon C."/>
            <person name="Castanera R."/>
            <person name="Culley D."/>
            <person name="Daum C."/>
            <person name="Ezra D."/>
            <person name="Gonzalez J."/>
            <person name="Henrissat B."/>
            <person name="Kuo A."/>
            <person name="Liang C."/>
            <person name="Lipzen A."/>
            <person name="Lutzoni F."/>
            <person name="Magnuson J."/>
            <person name="Mondo S."/>
            <person name="Nolan M."/>
            <person name="Ohm R."/>
            <person name="Pangilinan J."/>
            <person name="Park H.-J."/>
            <person name="Ramirez L."/>
            <person name="Alfaro M."/>
            <person name="Sun H."/>
            <person name="Tritt A."/>
            <person name="Yoshinaga Y."/>
            <person name="Zwiers L.-H."/>
            <person name="Turgeon B."/>
            <person name="Goodwin S."/>
            <person name="Spatafora J."/>
            <person name="Crous P."/>
            <person name="Grigoriev I."/>
        </authorList>
    </citation>
    <scope>NUCLEOTIDE SEQUENCE</scope>
    <source>
        <strain evidence="2">CBS 113818</strain>
    </source>
</reference>
<evidence type="ECO:0000313" key="3">
    <source>
        <dbReference type="Proteomes" id="UP000799424"/>
    </source>
</evidence>
<dbReference type="PANTHER" id="PTHR37542">
    <property type="entry name" value="HELO DOMAIN-CONTAINING PROTEIN-RELATED"/>
    <property type="match status" value="1"/>
</dbReference>
<dbReference type="GO" id="GO:0004672">
    <property type="term" value="F:protein kinase activity"/>
    <property type="evidence" value="ECO:0007669"/>
    <property type="project" value="InterPro"/>
</dbReference>
<keyword evidence="3" id="KW-1185">Reference proteome</keyword>
<dbReference type="InterPro" id="IPR000719">
    <property type="entry name" value="Prot_kinase_dom"/>
</dbReference>
<evidence type="ECO:0000313" key="2">
    <source>
        <dbReference type="EMBL" id="KAF2826581.1"/>
    </source>
</evidence>
<dbReference type="PROSITE" id="PS50011">
    <property type="entry name" value="PROTEIN_KINASE_DOM"/>
    <property type="match status" value="1"/>
</dbReference>
<dbReference type="OrthoDB" id="1911848at2759"/>
<gene>
    <name evidence="2" type="ORF">CC86DRAFT_416221</name>
</gene>
<name>A0A6A6ZZZ3_9PLEO</name>
<dbReference type="AlphaFoldDB" id="A0A6A6ZZZ3"/>
<accession>A0A6A6ZZZ3</accession>
<sequence>MSGLELVALAMGAVGFVKTVLDVWDGIEKKRQEHATSGEFAKELEIFGVADRRKSLGETLELAQMIVRDRTVQKDKKIELADSFKQLDDLLEAIPHATDAAIKLVASKIYLVRRGTAIRNLKGKVTALDEKISSFHQTVMRLRAIVQSDSSLLLDSQDFTFIGEKPAFAKIGEISFTIEASYLDSGKTDMTTEEVLLEKISYGNGPKDAILRSARILATKLSPARTAWNIPRLIGYRDDQLEHSVQLIFGHPFPGKTLISLAYIYSDGIAEPSLNVRVRLCSQLAVAVLQTHKLGLVHKHIRPGNLLIAFEKASNGGINEGALFLAGWQNARLIEGATTTLIGEKTVSKVIYQHPERRVENGRAKDSYSIDHDVYSLGVCMLELLTWDTLTQPGQGEFDDVVLSDAYKRTFEDLGFHKSITTQSSLDADDDGPSLAELYTHNAEQVKKTLEVMAQTLVAKKAGETMARLVYRCLSKVIPSSKERPEVEETGQVAERFANDILDDFNRLLAVL</sequence>
<proteinExistence type="predicted"/>
<dbReference type="EMBL" id="MU006225">
    <property type="protein sequence ID" value="KAF2826581.1"/>
    <property type="molecule type" value="Genomic_DNA"/>
</dbReference>
<dbReference type="InterPro" id="IPR011009">
    <property type="entry name" value="Kinase-like_dom_sf"/>
</dbReference>
<feature type="domain" description="Protein kinase" evidence="1">
    <location>
        <begin position="165"/>
        <end position="498"/>
    </location>
</feature>
<dbReference type="SUPFAM" id="SSF56112">
    <property type="entry name" value="Protein kinase-like (PK-like)"/>
    <property type="match status" value="1"/>
</dbReference>
<dbReference type="PANTHER" id="PTHR37542:SF3">
    <property type="entry name" value="PRION-INHIBITION AND PROPAGATION HELO DOMAIN-CONTAINING PROTEIN"/>
    <property type="match status" value="1"/>
</dbReference>